<organism evidence="9 10">
    <name type="scientific">Seminavis robusta</name>
    <dbReference type="NCBI Taxonomy" id="568900"/>
    <lineage>
        <taxon>Eukaryota</taxon>
        <taxon>Sar</taxon>
        <taxon>Stramenopiles</taxon>
        <taxon>Ochrophyta</taxon>
        <taxon>Bacillariophyta</taxon>
        <taxon>Bacillariophyceae</taxon>
        <taxon>Bacillariophycidae</taxon>
        <taxon>Naviculales</taxon>
        <taxon>Naviculaceae</taxon>
        <taxon>Seminavis</taxon>
    </lineage>
</organism>
<keyword evidence="6" id="KW-0325">Glycoprotein</keyword>
<dbReference type="InterPro" id="IPR017853">
    <property type="entry name" value="GH"/>
</dbReference>
<dbReference type="GO" id="GO:0046556">
    <property type="term" value="F:alpha-L-arabinofuranosidase activity"/>
    <property type="evidence" value="ECO:0007669"/>
    <property type="project" value="UniProtKB-EC"/>
</dbReference>
<dbReference type="Pfam" id="PF22848">
    <property type="entry name" value="ASD1_dom"/>
    <property type="match status" value="1"/>
</dbReference>
<dbReference type="EC" id="3.2.1.55" evidence="3"/>
<dbReference type="Gene3D" id="2.60.40.1180">
    <property type="entry name" value="Golgi alpha-mannosidase II"/>
    <property type="match status" value="1"/>
</dbReference>
<evidence type="ECO:0000259" key="8">
    <source>
        <dbReference type="SMART" id="SM00813"/>
    </source>
</evidence>
<feature type="chain" id="PRO_5040449380" description="non-reducing end alpha-L-arabinofuranosidase" evidence="7">
    <location>
        <begin position="30"/>
        <end position="792"/>
    </location>
</feature>
<keyword evidence="4 7" id="KW-0732">Signal</keyword>
<feature type="signal peptide" evidence="7">
    <location>
        <begin position="1"/>
        <end position="29"/>
    </location>
</feature>
<dbReference type="EMBL" id="CAICTM010001910">
    <property type="protein sequence ID" value="CAB9526925.1"/>
    <property type="molecule type" value="Genomic_DNA"/>
</dbReference>
<dbReference type="AlphaFoldDB" id="A0A9N8EY78"/>
<evidence type="ECO:0000256" key="7">
    <source>
        <dbReference type="SAM" id="SignalP"/>
    </source>
</evidence>
<evidence type="ECO:0000256" key="5">
    <source>
        <dbReference type="ARBA" id="ARBA00022801"/>
    </source>
</evidence>
<evidence type="ECO:0000256" key="4">
    <source>
        <dbReference type="ARBA" id="ARBA00022729"/>
    </source>
</evidence>
<keyword evidence="5" id="KW-0378">Hydrolase</keyword>
<dbReference type="SUPFAM" id="SSF51445">
    <property type="entry name" value="(Trans)glycosidases"/>
    <property type="match status" value="1"/>
</dbReference>
<evidence type="ECO:0000313" key="10">
    <source>
        <dbReference type="Proteomes" id="UP001153069"/>
    </source>
</evidence>
<dbReference type="GO" id="GO:0046373">
    <property type="term" value="P:L-arabinose metabolic process"/>
    <property type="evidence" value="ECO:0007669"/>
    <property type="project" value="InterPro"/>
</dbReference>
<gene>
    <name evidence="9" type="ORF">SEMRO_1912_G304990.1</name>
</gene>
<accession>A0A9N8EY78</accession>
<dbReference type="InterPro" id="IPR013780">
    <property type="entry name" value="Glyco_hydro_b"/>
</dbReference>
<feature type="domain" description="Alpha-L-arabinofuranosidase C-terminal" evidence="8">
    <location>
        <begin position="537"/>
        <end position="766"/>
    </location>
</feature>
<dbReference type="PANTHER" id="PTHR31776">
    <property type="entry name" value="ALPHA-L-ARABINOFURANOSIDASE 1"/>
    <property type="match status" value="1"/>
</dbReference>
<dbReference type="InterPro" id="IPR055235">
    <property type="entry name" value="ASD1_cat"/>
</dbReference>
<comment type="catalytic activity">
    <reaction evidence="1">
        <text>Hydrolysis of terminal non-reducing alpha-L-arabinofuranoside residues in alpha-L-arabinosides.</text>
        <dbReference type="EC" id="3.2.1.55"/>
    </reaction>
</comment>
<dbReference type="InterPro" id="IPR010720">
    <property type="entry name" value="Alpha-L-AF_C"/>
</dbReference>
<dbReference type="InterPro" id="IPR051563">
    <property type="entry name" value="Glycosyl_Hydrolase_51"/>
</dbReference>
<dbReference type="SMART" id="SM00813">
    <property type="entry name" value="Alpha-L-AF_C"/>
    <property type="match status" value="1"/>
</dbReference>
<dbReference type="Pfam" id="PF06964">
    <property type="entry name" value="Alpha-L-AF_C"/>
    <property type="match status" value="1"/>
</dbReference>
<name>A0A9N8EY78_9STRA</name>
<dbReference type="Gene3D" id="3.20.20.80">
    <property type="entry name" value="Glycosidases"/>
    <property type="match status" value="1"/>
</dbReference>
<dbReference type="PANTHER" id="PTHR31776:SF0">
    <property type="entry name" value="ALPHA-L-ARABINOFURANOSIDASE 1"/>
    <property type="match status" value="1"/>
</dbReference>
<comment type="caution">
    <text evidence="9">The sequence shown here is derived from an EMBL/GenBank/DDBJ whole genome shotgun (WGS) entry which is preliminary data.</text>
</comment>
<evidence type="ECO:0000256" key="6">
    <source>
        <dbReference type="ARBA" id="ARBA00023180"/>
    </source>
</evidence>
<evidence type="ECO:0000256" key="3">
    <source>
        <dbReference type="ARBA" id="ARBA00012670"/>
    </source>
</evidence>
<protein>
    <recommendedName>
        <fullName evidence="3">non-reducing end alpha-L-arabinofuranosidase</fullName>
        <ecNumber evidence="3">3.2.1.55</ecNumber>
    </recommendedName>
</protein>
<dbReference type="OrthoDB" id="406864at2759"/>
<sequence>MWHQPTFRYYRGLLHALLHVFQTLPVVRATGTTTTTNGALAELSANLTIHATSVIPILSPGKLFGSFWEEFRHAGEGGIYAEKIRNRALQLPIIHTQSNEEGWIVVQGHVHRDDSKPLNAILQHALWLRPTSSQPAAVVRNTGFPGGMAVMPGEELQLSLFLYVDNSNPKDQSSEPGSGVTLEASLVTNDKENGSINSTIANATVLPSTQQWNDSNVDRANETDGWKKVVVTMTVPKNEHYAARNESQSIPCQFQLQALLLKPPQDHHCKHNNTAFADSYNVSIGVTVVSLVSITHSWNGLLRHDVLSWLRESTPPFVRLPGGCYVEGLHWGGRWNWKQTIGLIEERPGHYNDKWGYFTSDGLGMLEYLTMAQTIGAKPLLVVNAGCTMTSCVTMDDDSHHFVQDAVDAVEFAMGDPATTYWGAQRAAAGHYDPIPLEALGIGNENCRPLLLLQYARNWLHIAVAVRRHYPDLPLVLGCESPQQMQTVLELEPRIRQMTNLMYDIHRRHDPASFLQHAHYFDAFPRRTADLPTVFVSEYSSPRSVFPNGVDLGGAVAEAIYMMGMEANSDVVRMASYGDLMENIHDADTTASGISTILLDATGSVGTPSWVVQTLFMQHQPHGLVTSSLFNVTLLHNQKNKVGAVSSSSALEVSSWRNGGTAWYGKKKESMLTTSVSLLSDSHGGRIVVKVANHGHATARLYIQLKGNDVVAKKDAVLHWISSDENEPKDQNTMDDPRRIRIRQRTVPVVMKAGSTLVELLVSPFSVSALEIPRQKPHWKQKRSKSSINTDS</sequence>
<reference evidence="9" key="1">
    <citation type="submission" date="2020-06" db="EMBL/GenBank/DDBJ databases">
        <authorList>
            <consortium name="Plant Systems Biology data submission"/>
        </authorList>
    </citation>
    <scope>NUCLEOTIDE SEQUENCE</scope>
    <source>
        <strain evidence="9">D6</strain>
    </source>
</reference>
<evidence type="ECO:0000256" key="2">
    <source>
        <dbReference type="ARBA" id="ARBA00007186"/>
    </source>
</evidence>
<evidence type="ECO:0000256" key="1">
    <source>
        <dbReference type="ARBA" id="ARBA00001462"/>
    </source>
</evidence>
<keyword evidence="10" id="KW-1185">Reference proteome</keyword>
<evidence type="ECO:0000313" key="9">
    <source>
        <dbReference type="EMBL" id="CAB9526925.1"/>
    </source>
</evidence>
<proteinExistence type="inferred from homology"/>
<dbReference type="Proteomes" id="UP001153069">
    <property type="component" value="Unassembled WGS sequence"/>
</dbReference>
<comment type="similarity">
    <text evidence="2">Belongs to the glycosyl hydrolase 51 family.</text>
</comment>